<organism evidence="2 3">
    <name type="scientific">Neurospora intermedia</name>
    <dbReference type="NCBI Taxonomy" id="5142"/>
    <lineage>
        <taxon>Eukaryota</taxon>
        <taxon>Fungi</taxon>
        <taxon>Dikarya</taxon>
        <taxon>Ascomycota</taxon>
        <taxon>Pezizomycotina</taxon>
        <taxon>Sordariomycetes</taxon>
        <taxon>Sordariomycetidae</taxon>
        <taxon>Sordariales</taxon>
        <taxon>Sordariaceae</taxon>
        <taxon>Neurospora</taxon>
    </lineage>
</organism>
<dbReference type="EMBL" id="JAVLET010000003">
    <property type="protein sequence ID" value="KAL0472290.1"/>
    <property type="molecule type" value="Genomic_DNA"/>
</dbReference>
<comment type="caution">
    <text evidence="2">The sequence shown here is derived from an EMBL/GenBank/DDBJ whole genome shotgun (WGS) entry which is preliminary data.</text>
</comment>
<gene>
    <name evidence="2" type="ORF">QR685DRAFT_437963</name>
</gene>
<dbReference type="Proteomes" id="UP001451303">
    <property type="component" value="Unassembled WGS sequence"/>
</dbReference>
<feature type="region of interest" description="Disordered" evidence="1">
    <location>
        <begin position="1"/>
        <end position="25"/>
    </location>
</feature>
<sequence length="150" mass="16597">MRCELPDQTGNSPWPPPQTLCPSSESAHRRSLAGAQQCTTYRNLDPCTGAFNGDKALARWEANEGGGMALMPPLWDLRKGSKTHQVVMVVVPKFPLSYPLAQPGATSSLQLEAVRFLTESRTPVVMCYHRPLLPLSVWFLYCFSFETPSA</sequence>
<evidence type="ECO:0000256" key="1">
    <source>
        <dbReference type="SAM" id="MobiDB-lite"/>
    </source>
</evidence>
<name>A0ABR3DHY3_NEUIN</name>
<keyword evidence="3" id="KW-1185">Reference proteome</keyword>
<proteinExistence type="predicted"/>
<accession>A0ABR3DHY3</accession>
<protein>
    <submittedName>
        <fullName evidence="2">Uncharacterized protein</fullName>
    </submittedName>
</protein>
<evidence type="ECO:0000313" key="3">
    <source>
        <dbReference type="Proteomes" id="UP001451303"/>
    </source>
</evidence>
<reference evidence="2 3" key="1">
    <citation type="submission" date="2023-09" db="EMBL/GenBank/DDBJ databases">
        <title>Multi-omics analysis of a traditional fermented food reveals byproduct-associated fungal strains for waste-to-food upcycling.</title>
        <authorList>
            <consortium name="Lawrence Berkeley National Laboratory"/>
            <person name="Rekdal V.M."/>
            <person name="Villalobos-Escobedo J.M."/>
            <person name="Rodriguez-Valeron N."/>
            <person name="Garcia M.O."/>
            <person name="Vasquez D.P."/>
            <person name="Damayanti I."/>
            <person name="Sorensen P.M."/>
            <person name="Baidoo E.E."/>
            <person name="De Carvalho A.C."/>
            <person name="Riley R."/>
            <person name="Lipzen A."/>
            <person name="He G."/>
            <person name="Yan M."/>
            <person name="Haridas S."/>
            <person name="Daum C."/>
            <person name="Yoshinaga Y."/>
            <person name="Ng V."/>
            <person name="Grigoriev I.V."/>
            <person name="Munk R."/>
            <person name="Nuraida L."/>
            <person name="Wijaya C.H."/>
            <person name="Morales P.-C."/>
            <person name="Keasling J.D."/>
        </authorList>
    </citation>
    <scope>NUCLEOTIDE SEQUENCE [LARGE SCALE GENOMIC DNA]</scope>
    <source>
        <strain evidence="2 3">FGSC 2613</strain>
    </source>
</reference>
<evidence type="ECO:0000313" key="2">
    <source>
        <dbReference type="EMBL" id="KAL0472290.1"/>
    </source>
</evidence>